<protein>
    <submittedName>
        <fullName evidence="2">Uncharacterized protein</fullName>
    </submittedName>
</protein>
<evidence type="ECO:0000313" key="3">
    <source>
        <dbReference type="Proteomes" id="UP001364211"/>
    </source>
</evidence>
<accession>A0ABU8T2L6</accession>
<sequence length="64" mass="7027">MYAVLDDGPYAGEQVRIDPDTAGRPPRTIELTDPGGAPTGYVLIGPHADDDRWIYRRARGDVDD</sequence>
<name>A0ABU8T2L6_9PSEU</name>
<comment type="caution">
    <text evidence="2">The sequence shown here is derived from an EMBL/GenBank/DDBJ whole genome shotgun (WGS) entry which is preliminary data.</text>
</comment>
<organism evidence="2 3">
    <name type="scientific">Pseudonocardia spirodelae</name>
    <dbReference type="NCBI Taxonomy" id="3133431"/>
    <lineage>
        <taxon>Bacteria</taxon>
        <taxon>Bacillati</taxon>
        <taxon>Actinomycetota</taxon>
        <taxon>Actinomycetes</taxon>
        <taxon>Pseudonocardiales</taxon>
        <taxon>Pseudonocardiaceae</taxon>
        <taxon>Pseudonocardia</taxon>
    </lineage>
</organism>
<feature type="region of interest" description="Disordered" evidence="1">
    <location>
        <begin position="1"/>
        <end position="38"/>
    </location>
</feature>
<dbReference type="EMBL" id="JBBJUP010000002">
    <property type="protein sequence ID" value="MEJ8277863.1"/>
    <property type="molecule type" value="Genomic_DNA"/>
</dbReference>
<reference evidence="2 3" key="1">
    <citation type="submission" date="2024-03" db="EMBL/GenBank/DDBJ databases">
        <title>Draft genome sequence of Pseudonocardia sp. DW16-2.</title>
        <authorList>
            <person name="Duangmal K."/>
        </authorList>
    </citation>
    <scope>NUCLEOTIDE SEQUENCE [LARGE SCALE GENOMIC DNA]</scope>
    <source>
        <strain evidence="2 3">DW16-2</strain>
    </source>
</reference>
<evidence type="ECO:0000256" key="1">
    <source>
        <dbReference type="SAM" id="MobiDB-lite"/>
    </source>
</evidence>
<dbReference type="RefSeq" id="WP_340285983.1">
    <property type="nucleotide sequence ID" value="NZ_JBBJUP010000002.1"/>
</dbReference>
<proteinExistence type="predicted"/>
<keyword evidence="3" id="KW-1185">Reference proteome</keyword>
<gene>
    <name evidence="2" type="ORF">WJX68_02870</name>
</gene>
<evidence type="ECO:0000313" key="2">
    <source>
        <dbReference type="EMBL" id="MEJ8277863.1"/>
    </source>
</evidence>
<dbReference type="Proteomes" id="UP001364211">
    <property type="component" value="Unassembled WGS sequence"/>
</dbReference>